<evidence type="ECO:0000256" key="3">
    <source>
        <dbReference type="ARBA" id="ARBA00022448"/>
    </source>
</evidence>
<comment type="caution">
    <text evidence="10">The sequence shown here is derived from an EMBL/GenBank/DDBJ whole genome shotgun (WGS) entry which is preliminary data.</text>
</comment>
<feature type="compositionally biased region" description="Low complexity" evidence="8">
    <location>
        <begin position="479"/>
        <end position="493"/>
    </location>
</feature>
<dbReference type="RefSeq" id="WP_330089762.1">
    <property type="nucleotide sequence ID" value="NZ_JAUZMY010000001.1"/>
</dbReference>
<feature type="transmembrane region" description="Helical" evidence="9">
    <location>
        <begin position="359"/>
        <end position="377"/>
    </location>
</feature>
<dbReference type="InterPro" id="IPR001734">
    <property type="entry name" value="Na/solute_symporter"/>
</dbReference>
<keyword evidence="3" id="KW-0813">Transport</keyword>
<comment type="similarity">
    <text evidence="2 7">Belongs to the sodium:solute symporter (SSF) (TC 2.A.21) family.</text>
</comment>
<keyword evidence="5 9" id="KW-1133">Transmembrane helix</keyword>
<evidence type="ECO:0000256" key="8">
    <source>
        <dbReference type="SAM" id="MobiDB-lite"/>
    </source>
</evidence>
<feature type="transmembrane region" description="Helical" evidence="9">
    <location>
        <begin position="157"/>
        <end position="177"/>
    </location>
</feature>
<protein>
    <submittedName>
        <fullName evidence="10">Sodium:solute symporter family protein</fullName>
    </submittedName>
</protein>
<feature type="transmembrane region" description="Helical" evidence="9">
    <location>
        <begin position="6"/>
        <end position="24"/>
    </location>
</feature>
<dbReference type="EMBL" id="JAUZMY010000001">
    <property type="protein sequence ID" value="MEE2035944.1"/>
    <property type="molecule type" value="Genomic_DNA"/>
</dbReference>
<evidence type="ECO:0000313" key="10">
    <source>
        <dbReference type="EMBL" id="MEE2035944.1"/>
    </source>
</evidence>
<dbReference type="Pfam" id="PF00474">
    <property type="entry name" value="SSF"/>
    <property type="match status" value="1"/>
</dbReference>
<feature type="transmembrane region" description="Helical" evidence="9">
    <location>
        <begin position="45"/>
        <end position="69"/>
    </location>
</feature>
<feature type="transmembrane region" description="Helical" evidence="9">
    <location>
        <begin position="184"/>
        <end position="208"/>
    </location>
</feature>
<evidence type="ECO:0000256" key="1">
    <source>
        <dbReference type="ARBA" id="ARBA00004141"/>
    </source>
</evidence>
<accession>A0ABU7K104</accession>
<feature type="transmembrane region" description="Helical" evidence="9">
    <location>
        <begin position="261"/>
        <end position="283"/>
    </location>
</feature>
<dbReference type="Proteomes" id="UP001356095">
    <property type="component" value="Unassembled WGS sequence"/>
</dbReference>
<feature type="transmembrane region" description="Helical" evidence="9">
    <location>
        <begin position="383"/>
        <end position="403"/>
    </location>
</feature>
<evidence type="ECO:0000256" key="9">
    <source>
        <dbReference type="SAM" id="Phobius"/>
    </source>
</evidence>
<dbReference type="CDD" id="cd10322">
    <property type="entry name" value="SLC5sbd"/>
    <property type="match status" value="1"/>
</dbReference>
<feature type="transmembrane region" description="Helical" evidence="9">
    <location>
        <begin position="434"/>
        <end position="454"/>
    </location>
</feature>
<dbReference type="PANTHER" id="PTHR48086">
    <property type="entry name" value="SODIUM/PROLINE SYMPORTER-RELATED"/>
    <property type="match status" value="1"/>
</dbReference>
<evidence type="ECO:0000256" key="7">
    <source>
        <dbReference type="RuleBase" id="RU362091"/>
    </source>
</evidence>
<keyword evidence="11" id="KW-1185">Reference proteome</keyword>
<name>A0ABU7K104_9ACTN</name>
<keyword evidence="4 9" id="KW-0812">Transmembrane</keyword>
<feature type="transmembrane region" description="Helical" evidence="9">
    <location>
        <begin position="410"/>
        <end position="428"/>
    </location>
</feature>
<sequence>MQTTHLVILAVYILAMLGIALFFLRSGKLRGGDDFLFAGRSLPRPVMIATMLVTWVGSGTIIGGANFAYTYGPMAGLVFFAGTPLGILVLLLAARRIRRASRHTIPELLEVRFGIGVRTVAAVVTTIAFLGLTASQFVGGGYVVSLVTPLSATQGTVLIAVVVTLLTISGGLFSVAYTDFVSAILIVLGLFMALPLVFAAVGGPGAYWDGLPEQARTFSGGLSALQLLGYFLPLFLLLLADQNMYQRLAAAKDEREARSSTTGMLFGSFFVFIPVVLLATAAAVLMPGINGDMAVLSLASEGYLPAVLGGLILAGAVAFVITTGSSYMLSGASNVAYDLYARFVGDRVSERRKLVVQRLSVLGIALAGLALSLYFPTVLELQMYSYTVYGAAITPVVLSVLFWKRATTAGAVAALVVGAATTIGWQLAGTPGGLNGVIVALPAALVALVVASLLTKAPDPERVAAAVAAPDTDQPGTVSDASGTAADAGGTKA</sequence>
<evidence type="ECO:0000313" key="11">
    <source>
        <dbReference type="Proteomes" id="UP001356095"/>
    </source>
</evidence>
<organism evidence="10 11">
    <name type="scientific">Nocardiopsis codii</name>
    <dbReference type="NCBI Taxonomy" id="3065942"/>
    <lineage>
        <taxon>Bacteria</taxon>
        <taxon>Bacillati</taxon>
        <taxon>Actinomycetota</taxon>
        <taxon>Actinomycetes</taxon>
        <taxon>Streptosporangiales</taxon>
        <taxon>Nocardiopsidaceae</taxon>
        <taxon>Nocardiopsis</taxon>
    </lineage>
</organism>
<feature type="transmembrane region" description="Helical" evidence="9">
    <location>
        <begin position="220"/>
        <end position="240"/>
    </location>
</feature>
<evidence type="ECO:0000256" key="6">
    <source>
        <dbReference type="ARBA" id="ARBA00023136"/>
    </source>
</evidence>
<reference evidence="10 11" key="1">
    <citation type="submission" date="2023-08" db="EMBL/GenBank/DDBJ databases">
        <authorList>
            <person name="Girao M."/>
            <person name="Carvalho M.F."/>
        </authorList>
    </citation>
    <scope>NUCLEOTIDE SEQUENCE [LARGE SCALE GENOMIC DNA]</scope>
    <source>
        <strain evidence="10 11">CT-R113</strain>
    </source>
</reference>
<feature type="region of interest" description="Disordered" evidence="8">
    <location>
        <begin position="467"/>
        <end position="493"/>
    </location>
</feature>
<evidence type="ECO:0000256" key="4">
    <source>
        <dbReference type="ARBA" id="ARBA00022692"/>
    </source>
</evidence>
<dbReference type="PROSITE" id="PS50283">
    <property type="entry name" value="NA_SOLUT_SYMP_3"/>
    <property type="match status" value="1"/>
</dbReference>
<comment type="subcellular location">
    <subcellularLocation>
        <location evidence="1">Membrane</location>
        <topology evidence="1">Multi-pass membrane protein</topology>
    </subcellularLocation>
</comment>
<dbReference type="Gene3D" id="1.20.1730.10">
    <property type="entry name" value="Sodium/glucose cotransporter"/>
    <property type="match status" value="1"/>
</dbReference>
<feature type="transmembrane region" description="Helical" evidence="9">
    <location>
        <begin position="115"/>
        <end position="137"/>
    </location>
</feature>
<evidence type="ECO:0000256" key="2">
    <source>
        <dbReference type="ARBA" id="ARBA00006434"/>
    </source>
</evidence>
<dbReference type="PANTHER" id="PTHR48086:SF7">
    <property type="entry name" value="SODIUM-SOLUTE SYMPORTER-RELATED"/>
    <property type="match status" value="1"/>
</dbReference>
<dbReference type="InterPro" id="IPR050277">
    <property type="entry name" value="Sodium:Solute_Symporter"/>
</dbReference>
<feature type="transmembrane region" description="Helical" evidence="9">
    <location>
        <begin position="303"/>
        <end position="321"/>
    </location>
</feature>
<gene>
    <name evidence="10" type="ORF">Q8791_01740</name>
</gene>
<keyword evidence="6 9" id="KW-0472">Membrane</keyword>
<proteinExistence type="inferred from homology"/>
<dbReference type="InterPro" id="IPR038377">
    <property type="entry name" value="Na/Glc_symporter_sf"/>
</dbReference>
<evidence type="ECO:0000256" key="5">
    <source>
        <dbReference type="ARBA" id="ARBA00022989"/>
    </source>
</evidence>
<feature type="transmembrane region" description="Helical" evidence="9">
    <location>
        <begin position="75"/>
        <end position="94"/>
    </location>
</feature>